<feature type="transmembrane region" description="Helical" evidence="7">
    <location>
        <begin position="93"/>
        <end position="114"/>
    </location>
</feature>
<comment type="caution">
    <text evidence="8">The sequence shown here is derived from an EMBL/GenBank/DDBJ whole genome shotgun (WGS) entry which is preliminary data.</text>
</comment>
<name>A0AAD9KNR9_RIDPI</name>
<dbReference type="GO" id="GO:1901858">
    <property type="term" value="P:regulation of mitochondrial DNA metabolic process"/>
    <property type="evidence" value="ECO:0007669"/>
    <property type="project" value="TreeGrafter"/>
</dbReference>
<evidence type="ECO:0000256" key="7">
    <source>
        <dbReference type="RuleBase" id="RU363053"/>
    </source>
</evidence>
<dbReference type="EMBL" id="JAODUO010000782">
    <property type="protein sequence ID" value="KAK2174696.1"/>
    <property type="molecule type" value="Genomic_DNA"/>
</dbReference>
<keyword evidence="3 7" id="KW-0812">Transmembrane</keyword>
<evidence type="ECO:0000256" key="6">
    <source>
        <dbReference type="ARBA" id="ARBA00049743"/>
    </source>
</evidence>
<dbReference type="GO" id="GO:0016020">
    <property type="term" value="C:membrane"/>
    <property type="evidence" value="ECO:0007669"/>
    <property type="project" value="UniProtKB-SubCell"/>
</dbReference>
<dbReference type="GO" id="GO:0005739">
    <property type="term" value="C:mitochondrion"/>
    <property type="evidence" value="ECO:0007669"/>
    <property type="project" value="TreeGrafter"/>
</dbReference>
<evidence type="ECO:0000256" key="4">
    <source>
        <dbReference type="ARBA" id="ARBA00022989"/>
    </source>
</evidence>
<dbReference type="InterPro" id="IPR007248">
    <property type="entry name" value="Mpv17_PMP22"/>
</dbReference>
<proteinExistence type="inferred from homology"/>
<dbReference type="Pfam" id="PF04117">
    <property type="entry name" value="Mpv17_PMP22"/>
    <property type="match status" value="1"/>
</dbReference>
<feature type="transmembrane region" description="Helical" evidence="7">
    <location>
        <begin position="54"/>
        <end position="73"/>
    </location>
</feature>
<evidence type="ECO:0000256" key="1">
    <source>
        <dbReference type="ARBA" id="ARBA00004141"/>
    </source>
</evidence>
<keyword evidence="4 7" id="KW-1133">Transmembrane helix</keyword>
<comment type="subcellular location">
    <subcellularLocation>
        <location evidence="1">Membrane</location>
        <topology evidence="1">Multi-pass membrane protein</topology>
    </subcellularLocation>
</comment>
<dbReference type="Proteomes" id="UP001209878">
    <property type="component" value="Unassembled WGS sequence"/>
</dbReference>
<comment type="similarity">
    <text evidence="2 7">Belongs to the peroxisomal membrane protein PXMP2/4 family.</text>
</comment>
<evidence type="ECO:0000256" key="2">
    <source>
        <dbReference type="ARBA" id="ARBA00006824"/>
    </source>
</evidence>
<evidence type="ECO:0000256" key="5">
    <source>
        <dbReference type="ARBA" id="ARBA00023136"/>
    </source>
</evidence>
<dbReference type="AlphaFoldDB" id="A0AAD9KNR9"/>
<dbReference type="PANTHER" id="PTHR11266:SF17">
    <property type="entry name" value="PROTEIN MPV17"/>
    <property type="match status" value="1"/>
</dbReference>
<dbReference type="PANTHER" id="PTHR11266">
    <property type="entry name" value="PEROXISOMAL MEMBRANE PROTEIN 2, PXMP2 MPV17"/>
    <property type="match status" value="1"/>
</dbReference>
<feature type="transmembrane region" description="Helical" evidence="7">
    <location>
        <begin position="135"/>
        <end position="152"/>
    </location>
</feature>
<dbReference type="GO" id="GO:0015267">
    <property type="term" value="F:channel activity"/>
    <property type="evidence" value="ECO:0007669"/>
    <property type="project" value="TreeGrafter"/>
</dbReference>
<sequence length="178" mass="20615">MPVRPLWKRYVHLLERYPARTHAANTCVLMGGGDVIAQLGFEKRSSDRYDFYRTARFLGVGFVLAGPGMHLWYSCLDRFIKGTRNAKVLKKTLADQILFLPFYLGSFISVMTLLRREPLSHVGDKLQRDFKPMLFASYELWPAVQLVNFYLVPLRHQVLVMNVVGLAWNSYVSWKAEK</sequence>
<organism evidence="8 9">
    <name type="scientific">Ridgeia piscesae</name>
    <name type="common">Tubeworm</name>
    <dbReference type="NCBI Taxonomy" id="27915"/>
    <lineage>
        <taxon>Eukaryota</taxon>
        <taxon>Metazoa</taxon>
        <taxon>Spiralia</taxon>
        <taxon>Lophotrochozoa</taxon>
        <taxon>Annelida</taxon>
        <taxon>Polychaeta</taxon>
        <taxon>Sedentaria</taxon>
        <taxon>Canalipalpata</taxon>
        <taxon>Sabellida</taxon>
        <taxon>Siboglinidae</taxon>
        <taxon>Ridgeia</taxon>
    </lineage>
</organism>
<evidence type="ECO:0000313" key="8">
    <source>
        <dbReference type="EMBL" id="KAK2174696.1"/>
    </source>
</evidence>
<accession>A0AAD9KNR9</accession>
<protein>
    <recommendedName>
        <fullName evidence="6">Mitochondrial inner membrane protein Mpv17</fullName>
    </recommendedName>
</protein>
<evidence type="ECO:0000313" key="9">
    <source>
        <dbReference type="Proteomes" id="UP001209878"/>
    </source>
</evidence>
<gene>
    <name evidence="8" type="ORF">NP493_783g01041</name>
</gene>
<keyword evidence="9" id="KW-1185">Reference proteome</keyword>
<reference evidence="8" key="1">
    <citation type="journal article" date="2023" name="Mol. Biol. Evol.">
        <title>Third-Generation Sequencing Reveals the Adaptive Role of the Epigenome in Three Deep-Sea Polychaetes.</title>
        <authorList>
            <person name="Perez M."/>
            <person name="Aroh O."/>
            <person name="Sun Y."/>
            <person name="Lan Y."/>
            <person name="Juniper S.K."/>
            <person name="Young C.R."/>
            <person name="Angers B."/>
            <person name="Qian P.Y."/>
        </authorList>
    </citation>
    <scope>NUCLEOTIDE SEQUENCE</scope>
    <source>
        <strain evidence="8">R07B-5</strain>
    </source>
</reference>
<evidence type="ECO:0000256" key="3">
    <source>
        <dbReference type="ARBA" id="ARBA00022692"/>
    </source>
</evidence>
<keyword evidence="5 7" id="KW-0472">Membrane</keyword>